<proteinExistence type="predicted"/>
<dbReference type="EMBL" id="BPLR01012955">
    <property type="protein sequence ID" value="GIY57739.1"/>
    <property type="molecule type" value="Genomic_DNA"/>
</dbReference>
<reference evidence="1 2" key="1">
    <citation type="submission" date="2021-06" db="EMBL/GenBank/DDBJ databases">
        <title>Caerostris extrusa draft genome.</title>
        <authorList>
            <person name="Kono N."/>
            <person name="Arakawa K."/>
        </authorList>
    </citation>
    <scope>NUCLEOTIDE SEQUENCE [LARGE SCALE GENOMIC DNA]</scope>
</reference>
<evidence type="ECO:0000313" key="2">
    <source>
        <dbReference type="Proteomes" id="UP001054945"/>
    </source>
</evidence>
<dbReference type="Proteomes" id="UP001054945">
    <property type="component" value="Unassembled WGS sequence"/>
</dbReference>
<evidence type="ECO:0000313" key="1">
    <source>
        <dbReference type="EMBL" id="GIY57739.1"/>
    </source>
</evidence>
<name>A0AAV4UJF7_CAEEX</name>
<dbReference type="AlphaFoldDB" id="A0AAV4UJF7"/>
<organism evidence="1 2">
    <name type="scientific">Caerostris extrusa</name>
    <name type="common">Bark spider</name>
    <name type="synonym">Caerostris bankana</name>
    <dbReference type="NCBI Taxonomy" id="172846"/>
    <lineage>
        <taxon>Eukaryota</taxon>
        <taxon>Metazoa</taxon>
        <taxon>Ecdysozoa</taxon>
        <taxon>Arthropoda</taxon>
        <taxon>Chelicerata</taxon>
        <taxon>Arachnida</taxon>
        <taxon>Araneae</taxon>
        <taxon>Araneomorphae</taxon>
        <taxon>Entelegynae</taxon>
        <taxon>Araneoidea</taxon>
        <taxon>Araneidae</taxon>
        <taxon>Caerostris</taxon>
    </lineage>
</organism>
<keyword evidence="2" id="KW-1185">Reference proteome</keyword>
<protein>
    <submittedName>
        <fullName evidence="1">Uncharacterized protein</fullName>
    </submittedName>
</protein>
<sequence length="109" mass="12433">MKITIARQNKLRDQESLQYDYAKAACDQQLGTADQDPPAPQIAHSLHDTHLLYGVALEDDQEHPFIPSFTVTCIFLGVLGWLRDGDGGEDGEMDAIYRLTNEHFHEKYW</sequence>
<accession>A0AAV4UJF7</accession>
<comment type="caution">
    <text evidence="1">The sequence shown here is derived from an EMBL/GenBank/DDBJ whole genome shotgun (WGS) entry which is preliminary data.</text>
</comment>
<gene>
    <name evidence="1" type="ORF">CEXT_383811</name>
</gene>